<dbReference type="GO" id="GO:0042742">
    <property type="term" value="P:defense response to bacterium"/>
    <property type="evidence" value="ECO:0007669"/>
    <property type="project" value="UniProtKB-UniRule"/>
</dbReference>
<dbReference type="STRING" id="9627.ENSVVUP00000011331"/>
<feature type="signal peptide" evidence="6">
    <location>
        <begin position="1"/>
        <end position="23"/>
    </location>
</feature>
<keyword evidence="6" id="KW-0044">Antibiotic</keyword>
<keyword evidence="5" id="KW-1015">Disulfide bond</keyword>
<evidence type="ECO:0000256" key="2">
    <source>
        <dbReference type="ARBA" id="ARBA00007371"/>
    </source>
</evidence>
<dbReference type="GO" id="GO:0005576">
    <property type="term" value="C:extracellular region"/>
    <property type="evidence" value="ECO:0007669"/>
    <property type="project" value="UniProtKB-SubCell"/>
</dbReference>
<keyword evidence="3 6" id="KW-0964">Secreted</keyword>
<dbReference type="GO" id="GO:0045087">
    <property type="term" value="P:innate immune response"/>
    <property type="evidence" value="ECO:0007669"/>
    <property type="project" value="InterPro"/>
</dbReference>
<keyword evidence="8" id="KW-1185">Reference proteome</keyword>
<evidence type="ECO:0000256" key="5">
    <source>
        <dbReference type="ARBA" id="ARBA00023157"/>
    </source>
</evidence>
<dbReference type="SMR" id="A0A3Q7SJ71"/>
<dbReference type="Pfam" id="PF13841">
    <property type="entry name" value="Defensin_beta_2"/>
    <property type="match status" value="1"/>
</dbReference>
<gene>
    <name evidence="9" type="primary">DEFB116</name>
</gene>
<dbReference type="KEGG" id="vvp:112909932"/>
<dbReference type="Proteomes" id="UP001652641">
    <property type="component" value="Chromosome 14"/>
</dbReference>
<keyword evidence="6" id="KW-0211">Defensin</keyword>
<dbReference type="OMA" id="PCLMTIV"/>
<dbReference type="InterPro" id="IPR025933">
    <property type="entry name" value="Beta_defensin_dom"/>
</dbReference>
<evidence type="ECO:0000256" key="3">
    <source>
        <dbReference type="ARBA" id="ARBA00022525"/>
    </source>
</evidence>
<sequence>MSVMKPYLMTISFLLILVCKTQGDLFRSQYGKSQEPWIPCQLDHGMCRNTCRKNEIQYLTCPNNQKCCLKLSVKIARSNNMKDYDPNSNLSVTNTSIYSRI</sequence>
<comment type="similarity">
    <text evidence="2 6">Belongs to the beta-defensin family.</text>
</comment>
<organism evidence="8 9">
    <name type="scientific">Vulpes vulpes</name>
    <name type="common">Red fox</name>
    <dbReference type="NCBI Taxonomy" id="9627"/>
    <lineage>
        <taxon>Eukaryota</taxon>
        <taxon>Metazoa</taxon>
        <taxon>Chordata</taxon>
        <taxon>Craniata</taxon>
        <taxon>Vertebrata</taxon>
        <taxon>Euteleostomi</taxon>
        <taxon>Mammalia</taxon>
        <taxon>Eutheria</taxon>
        <taxon>Laurasiatheria</taxon>
        <taxon>Carnivora</taxon>
        <taxon>Caniformia</taxon>
        <taxon>Canidae</taxon>
        <taxon>Vulpes</taxon>
    </lineage>
</organism>
<accession>A0A3Q7SJ71</accession>
<dbReference type="GeneID" id="112909932"/>
<comment type="function">
    <text evidence="6">Has antibacterial activity.</text>
</comment>
<protein>
    <recommendedName>
        <fullName evidence="6">Beta-defensin</fullName>
    </recommendedName>
</protein>
<evidence type="ECO:0000313" key="9">
    <source>
        <dbReference type="RefSeq" id="XP_025841910.1"/>
    </source>
</evidence>
<dbReference type="CTD" id="245930"/>
<reference key="1">
    <citation type="submission" date="2019-01" db="UniProtKB">
        <authorList>
            <consortium name="RefSeq"/>
        </authorList>
    </citation>
    <scope>IDENTIFICATION</scope>
</reference>
<evidence type="ECO:0000256" key="6">
    <source>
        <dbReference type="RuleBase" id="RU231113"/>
    </source>
</evidence>
<name>A0A3Q7SJ71_VULVU</name>
<dbReference type="AlphaFoldDB" id="A0A3Q7SJ71"/>
<evidence type="ECO:0000256" key="4">
    <source>
        <dbReference type="ARBA" id="ARBA00022729"/>
    </source>
</evidence>
<comment type="subcellular location">
    <subcellularLocation>
        <location evidence="1 6">Secreted</location>
    </subcellularLocation>
</comment>
<keyword evidence="4 6" id="KW-0732">Signal</keyword>
<evidence type="ECO:0000259" key="7">
    <source>
        <dbReference type="Pfam" id="PF13841"/>
    </source>
</evidence>
<evidence type="ECO:0000313" key="8">
    <source>
        <dbReference type="Proteomes" id="UP001652641"/>
    </source>
</evidence>
<feature type="chain" id="PRO_5018383036" description="Beta-defensin" evidence="6">
    <location>
        <begin position="24"/>
        <end position="101"/>
    </location>
</feature>
<evidence type="ECO:0000256" key="1">
    <source>
        <dbReference type="ARBA" id="ARBA00004613"/>
    </source>
</evidence>
<keyword evidence="6" id="KW-0929">Antimicrobial</keyword>
<proteinExistence type="inferred from homology"/>
<reference evidence="9" key="2">
    <citation type="submission" date="2025-08" db="UniProtKB">
        <authorList>
            <consortium name="RefSeq"/>
        </authorList>
    </citation>
    <scope>IDENTIFICATION</scope>
    <source>
        <tissue evidence="9">Cell line</tissue>
    </source>
</reference>
<dbReference type="RefSeq" id="XP_025841910.1">
    <property type="nucleotide sequence ID" value="XM_025986125.1"/>
</dbReference>
<feature type="domain" description="Beta-defensin" evidence="7">
    <location>
        <begin position="40"/>
        <end position="68"/>
    </location>
</feature>